<dbReference type="KEGG" id="acis:CBP35_20050"/>
<accession>A0A240UII1</accession>
<dbReference type="InterPro" id="IPR051162">
    <property type="entry name" value="T4SS_component"/>
</dbReference>
<feature type="region of interest" description="Disordered" evidence="1">
    <location>
        <begin position="710"/>
        <end position="735"/>
    </location>
</feature>
<dbReference type="PANTHER" id="PTHR30121:SF6">
    <property type="entry name" value="SLR6007 PROTEIN"/>
    <property type="match status" value="1"/>
</dbReference>
<evidence type="ECO:0000313" key="3">
    <source>
        <dbReference type="EMBL" id="ART61307.1"/>
    </source>
</evidence>
<evidence type="ECO:0000313" key="4">
    <source>
        <dbReference type="Proteomes" id="UP000194440"/>
    </source>
</evidence>
<geneLocation type="plasmid" evidence="3 4">
    <name>pACP4.1</name>
</geneLocation>
<dbReference type="AlphaFoldDB" id="A0A240UII1"/>
<evidence type="ECO:0000256" key="1">
    <source>
        <dbReference type="SAM" id="MobiDB-lite"/>
    </source>
</evidence>
<dbReference type="InterPro" id="IPR027417">
    <property type="entry name" value="P-loop_NTPase"/>
</dbReference>
<dbReference type="Proteomes" id="UP000194440">
    <property type="component" value="Plasmid pACP4.1"/>
</dbReference>
<dbReference type="InterPro" id="IPR032689">
    <property type="entry name" value="TraG-D_C"/>
</dbReference>
<proteinExistence type="predicted"/>
<keyword evidence="4" id="KW-1185">Reference proteome</keyword>
<dbReference type="KEGG" id="acip:CBP36_20070"/>
<gene>
    <name evidence="3" type="ORF">CBP36_20070</name>
</gene>
<reference evidence="3" key="1">
    <citation type="submission" date="2017-05" db="EMBL/GenBank/DDBJ databases">
        <title>Polyphasic characterization of four soil-derived phenanthrene-degrading Acidovorax strains and proposal of Acidovorax phenanthrenivorans sp. nov.</title>
        <authorList>
            <person name="Singleton D."/>
            <person name="Lee J."/>
            <person name="Dickey A.N."/>
            <person name="Stroud A."/>
            <person name="Scholl E.H."/>
            <person name="Wright F.A."/>
            <person name="Aitken M.D."/>
        </authorList>
    </citation>
    <scope>NUCLEOTIDE SEQUENCE</scope>
    <source>
        <strain evidence="3">P4</strain>
        <plasmid evidence="3">pACP4.1</plasmid>
    </source>
</reference>
<dbReference type="SUPFAM" id="SSF52540">
    <property type="entry name" value="P-loop containing nucleoside triphosphate hydrolases"/>
    <property type="match status" value="1"/>
</dbReference>
<evidence type="ECO:0000259" key="2">
    <source>
        <dbReference type="Pfam" id="PF12696"/>
    </source>
</evidence>
<keyword evidence="3" id="KW-0614">Plasmid</keyword>
<sequence length="956" mass="104654">MDRHAIDFRLESHQPSLLFDARRLSDRISEAMSGDTLPFVVMCSLASSLLMAHAFTEIIFALGLCVYFYSRSAQKKAGLALRMPKSSGLIDPNEISLKDGKPVQSEGIIFMGNDLDSGEEIWMTDTQARTHMLFMGTTGSGKTEYLVSLVYNSLIHGSGFIYVDGKADSSLYGKIYSMARSMGRDDDVLVINFQTGGRDIYGAQSNKLSNTLNPFSNGSSGMLSELVKGLMASGEKSTWTQQAESFVEGLMKPLVYLRDVHGLLLDVNTIREFFELKKLEELAWKYSEIYPGLEESGVLDGVRNYLINKPGYDQDKYHAQGDTTKEQHGYISMQLIRTFNSLADTYGHIMKTPLAEIDFVDVFLNRRILIVLLPALEKSPSELTNLGRIVVASIKSTMAKGLGSKLEGDWAKIIDAKPTNAPSPFICVLDEYGYYAVEGFAVVPAQARSLGFSAVFAGQDLPAFEKASKDEAASTLANTNTRLCGKLECTKTYEYFNNIGGKGSYAKLQTLTANSGSIGMSNYKTEDNVTFDRLDRVSFDTLRGQTSGQWHMFFGNKIIRVRSLFANPKPVKKLRVNHFIKVARPSKTEVEAYQNASHLFARAVESDGGLASYMDRVSSPSDILDILEGFNLFSGDPALLRAGKVMAYCVQRETSRAAEFTNMTMAAFAESADPAMNHLDVLSQMRNKAKSSSQQQDDYLFIDSGEDDAAKSQTPFEAPHPVVTGGNANAGTSRSNPFADVGHLFASQPDSTAANPVSGYGRVSAPLADRLADRLEDPSDVFYGLPEDVIRDAEVPDDIQTDDGLDGYGDGWGNDFQPTERITLFPESPETTIFGNENSEMPDAVHFADNDVSSDSEDQPFEGIEGDGESELESAYVEQGVLSREVTVSGLAAIERAVGAPSGESLMTASSIAESLAAATTYPMSAPSMKPDMQRFESLAQRLSRQLSLNRQEDEQ</sequence>
<dbReference type="OrthoDB" id="7817736at2"/>
<protein>
    <recommendedName>
        <fullName evidence="2">TraD/TraG TraM recognition site domain-containing protein</fullName>
    </recommendedName>
</protein>
<dbReference type="Gene3D" id="3.40.50.300">
    <property type="entry name" value="P-loop containing nucleotide triphosphate hydrolases"/>
    <property type="match status" value="2"/>
</dbReference>
<dbReference type="Pfam" id="PF12696">
    <property type="entry name" value="TraG-D_C"/>
    <property type="match status" value="1"/>
</dbReference>
<dbReference type="EMBL" id="CP021367">
    <property type="protein sequence ID" value="ART61307.1"/>
    <property type="molecule type" value="Genomic_DNA"/>
</dbReference>
<feature type="compositionally biased region" description="Polar residues" evidence="1">
    <location>
        <begin position="726"/>
        <end position="735"/>
    </location>
</feature>
<dbReference type="PANTHER" id="PTHR30121">
    <property type="entry name" value="UNCHARACTERIZED PROTEIN YJGR-RELATED"/>
    <property type="match status" value="1"/>
</dbReference>
<organism evidence="3 4">
    <name type="scientific">Acidovorax carolinensis</name>
    <dbReference type="NCBI Taxonomy" id="553814"/>
    <lineage>
        <taxon>Bacteria</taxon>
        <taxon>Pseudomonadati</taxon>
        <taxon>Pseudomonadota</taxon>
        <taxon>Betaproteobacteria</taxon>
        <taxon>Burkholderiales</taxon>
        <taxon>Comamonadaceae</taxon>
        <taxon>Acidovorax</taxon>
    </lineage>
</organism>
<feature type="domain" description="TraD/TraG TraM recognition site" evidence="2">
    <location>
        <begin position="424"/>
        <end position="521"/>
    </location>
</feature>
<name>A0A240UII1_9BURK</name>